<reference evidence="3" key="1">
    <citation type="submission" date="2020-09" db="EMBL/GenBank/DDBJ databases">
        <title>Genome-Enabled Discovery of Anthraquinone Biosynthesis in Senna tora.</title>
        <authorList>
            <person name="Kang S.-H."/>
            <person name="Pandey R.P."/>
            <person name="Lee C.-M."/>
            <person name="Sim J.-S."/>
            <person name="Jeong J.-T."/>
            <person name="Choi B.-S."/>
            <person name="Jung M."/>
            <person name="Ginzburg D."/>
            <person name="Zhao K."/>
            <person name="Won S.Y."/>
            <person name="Oh T.-J."/>
            <person name="Yu Y."/>
            <person name="Kim N.-H."/>
            <person name="Lee O.R."/>
            <person name="Lee T.-H."/>
            <person name="Bashyal P."/>
            <person name="Kim T.-S."/>
            <person name="Lee W.-H."/>
            <person name="Kawkins C."/>
            <person name="Kim C.-K."/>
            <person name="Kim J.S."/>
            <person name="Ahn B.O."/>
            <person name="Rhee S.Y."/>
            <person name="Sohng J.K."/>
        </authorList>
    </citation>
    <scope>NUCLEOTIDE SEQUENCE</scope>
    <source>
        <tissue evidence="3">Leaf</tissue>
    </source>
</reference>
<evidence type="ECO:0000313" key="4">
    <source>
        <dbReference type="Proteomes" id="UP000634136"/>
    </source>
</evidence>
<feature type="compositionally biased region" description="Polar residues" evidence="1">
    <location>
        <begin position="344"/>
        <end position="355"/>
    </location>
</feature>
<sequence>MLGIVVVLLQDFFSGVLVEGVQASLASSSPLESLCMLSMQPAMRKTKRYRNSTSSHSSTSSQRKNDKFWTVDVIDDQSVTKEIQLNMQGIWLLPVGERIILHFNESRQPIGEAGGLIAGFLGTVATDVGLFPISYRVWKKVPKSSKEKCYYDIIKEKFHFEDAIGKRWILGSIANHWRNNRCTLFKKFYKFERSREENIEKHPPWIPKEMWIAFVDYRLDPATVEKITEIEMQQTSCQMIGQQDSLAQVLGPEPTGRVRGLGFGPTPSQVFKNSGIQISRNARGGVSKDRLAQLESQLQSETERRKTLENFMQYIFKGVYGNTPIPPEFAQILNPEAGDRNEPCPSSSASHEPRA</sequence>
<organism evidence="3 4">
    <name type="scientific">Senna tora</name>
    <dbReference type="NCBI Taxonomy" id="362788"/>
    <lineage>
        <taxon>Eukaryota</taxon>
        <taxon>Viridiplantae</taxon>
        <taxon>Streptophyta</taxon>
        <taxon>Embryophyta</taxon>
        <taxon>Tracheophyta</taxon>
        <taxon>Spermatophyta</taxon>
        <taxon>Magnoliopsida</taxon>
        <taxon>eudicotyledons</taxon>
        <taxon>Gunneridae</taxon>
        <taxon>Pentapetalae</taxon>
        <taxon>rosids</taxon>
        <taxon>fabids</taxon>
        <taxon>Fabales</taxon>
        <taxon>Fabaceae</taxon>
        <taxon>Caesalpinioideae</taxon>
        <taxon>Cassia clade</taxon>
        <taxon>Senna</taxon>
    </lineage>
</organism>
<feature type="chain" id="PRO_5032772286" description="Transposase, Ptta/En/Spm, plant" evidence="2">
    <location>
        <begin position="24"/>
        <end position="355"/>
    </location>
</feature>
<dbReference type="Proteomes" id="UP000634136">
    <property type="component" value="Unassembled WGS sequence"/>
</dbReference>
<proteinExistence type="predicted"/>
<evidence type="ECO:0000313" key="3">
    <source>
        <dbReference type="EMBL" id="KAF7831551.1"/>
    </source>
</evidence>
<name>A0A834U2T8_9FABA</name>
<evidence type="ECO:0000256" key="1">
    <source>
        <dbReference type="SAM" id="MobiDB-lite"/>
    </source>
</evidence>
<dbReference type="PANTHER" id="PTHR33144">
    <property type="entry name" value="OS10G0409366 PROTEIN-RELATED"/>
    <property type="match status" value="1"/>
</dbReference>
<feature type="region of interest" description="Disordered" evidence="1">
    <location>
        <begin position="335"/>
        <end position="355"/>
    </location>
</feature>
<evidence type="ECO:0008006" key="5">
    <source>
        <dbReference type="Google" id="ProtNLM"/>
    </source>
</evidence>
<dbReference type="OrthoDB" id="1065805at2759"/>
<evidence type="ECO:0000256" key="2">
    <source>
        <dbReference type="SAM" id="SignalP"/>
    </source>
</evidence>
<dbReference type="PANTHER" id="PTHR33144:SF45">
    <property type="entry name" value="TRANSPOSASE TNP1_EN_SPM-LIKE DOMAIN-CONTAINING PROTEIN"/>
    <property type="match status" value="1"/>
</dbReference>
<comment type="caution">
    <text evidence="3">The sequence shown here is derived from an EMBL/GenBank/DDBJ whole genome shotgun (WGS) entry which is preliminary data.</text>
</comment>
<feature type="signal peptide" evidence="2">
    <location>
        <begin position="1"/>
        <end position="23"/>
    </location>
</feature>
<dbReference type="AlphaFoldDB" id="A0A834U2T8"/>
<gene>
    <name evidence="3" type="ORF">G2W53_013884</name>
</gene>
<keyword evidence="4" id="KW-1185">Reference proteome</keyword>
<accession>A0A834U2T8</accession>
<protein>
    <recommendedName>
        <fullName evidence="5">Transposase, Ptta/En/Spm, plant</fullName>
    </recommendedName>
</protein>
<keyword evidence="2" id="KW-0732">Signal</keyword>
<dbReference type="EMBL" id="JAAIUW010000005">
    <property type="protein sequence ID" value="KAF7831551.1"/>
    <property type="molecule type" value="Genomic_DNA"/>
</dbReference>